<evidence type="ECO:0000256" key="4">
    <source>
        <dbReference type="SAM" id="Phobius"/>
    </source>
</evidence>
<evidence type="ECO:0000313" key="5">
    <source>
        <dbReference type="EMBL" id="SCU98451.1"/>
    </source>
</evidence>
<dbReference type="SUPFAM" id="SSF51695">
    <property type="entry name" value="PLC-like phosphodiesterases"/>
    <property type="match status" value="1"/>
</dbReference>
<evidence type="ECO:0000256" key="1">
    <source>
        <dbReference type="ARBA" id="ARBA00008858"/>
    </source>
</evidence>
<reference evidence="6" key="1">
    <citation type="submission" date="2016-03" db="EMBL/GenBank/DDBJ databases">
        <authorList>
            <person name="Devillers H."/>
        </authorList>
    </citation>
    <scope>NUCLEOTIDE SEQUENCE [LARGE SCALE GENOMIC DNA]</scope>
</reference>
<comment type="similarity">
    <text evidence="1">Belongs to the AIM6 family.</text>
</comment>
<dbReference type="OrthoDB" id="4153866at2759"/>
<gene>
    <name evidence="5" type="ORF">LAMI_0F14708G</name>
</gene>
<keyword evidence="4" id="KW-0812">Transmembrane</keyword>
<dbReference type="PANTHER" id="PTHR31571:SF1">
    <property type="entry name" value="ALTERED INHERITANCE OF MITOCHONDRIA PROTEIN 6"/>
    <property type="match status" value="1"/>
</dbReference>
<dbReference type="GO" id="GO:0008081">
    <property type="term" value="F:phosphoric diester hydrolase activity"/>
    <property type="evidence" value="ECO:0007669"/>
    <property type="project" value="InterPro"/>
</dbReference>
<organism evidence="5 6">
    <name type="scientific">Lachancea mirantina</name>
    <dbReference type="NCBI Taxonomy" id="1230905"/>
    <lineage>
        <taxon>Eukaryota</taxon>
        <taxon>Fungi</taxon>
        <taxon>Dikarya</taxon>
        <taxon>Ascomycota</taxon>
        <taxon>Saccharomycotina</taxon>
        <taxon>Saccharomycetes</taxon>
        <taxon>Saccharomycetales</taxon>
        <taxon>Saccharomycetaceae</taxon>
        <taxon>Lachancea</taxon>
    </lineage>
</organism>
<name>A0A1G4K491_9SACH</name>
<dbReference type="InterPro" id="IPR051236">
    <property type="entry name" value="HAT_RTT109-like"/>
</dbReference>
<keyword evidence="3" id="KW-0732">Signal</keyword>
<dbReference type="AlphaFoldDB" id="A0A1G4K491"/>
<sequence>MRRITRLCFRFPLDYGLVILDIALNECLQQLYKTWEPREDKDKQIKEDPNFPFNAFLAMLIALMAVSTVLLVPFIALWQLHVEANQSDYYFRDADTSDRPNGNVGLTGSSLMSFYESNLIHFLRTPPAKAPRISQIYDAFVDYLGLEPYAGNDPDSCHPETSVVSKLTKDVNVLEHIHSHNDYWRRMPLFEALCYGVASVEADVWLTKNNSDLAVGHNKAYLDPSTRNLESLYTGPLMSMLEEVNCGNTDADDKYGVFYNSPETTLYLYVDFKSPDAVMTYNLLMNKYLKPLIDGGYVSYLDLETKEIVTRPLTVTLTGDYPTNTSDLDGNNDDGYFHNNKRFAFQDALLHDLPDDVHNASVVASSSLGQLLRTCSPPSSVNRFKSGLSDKEIDCVKRKVDRAAKMQLKTRIWGIPNWPVYSRNALWKQQLEDLHVDFLNVDDLAAASIL</sequence>
<dbReference type="GO" id="GO:0006629">
    <property type="term" value="P:lipid metabolic process"/>
    <property type="evidence" value="ECO:0007669"/>
    <property type="project" value="InterPro"/>
</dbReference>
<keyword evidence="4" id="KW-1133">Transmembrane helix</keyword>
<evidence type="ECO:0000256" key="2">
    <source>
        <dbReference type="ARBA" id="ARBA00014286"/>
    </source>
</evidence>
<dbReference type="EMBL" id="LT598467">
    <property type="protein sequence ID" value="SCU98451.1"/>
    <property type="molecule type" value="Genomic_DNA"/>
</dbReference>
<dbReference type="Proteomes" id="UP000191024">
    <property type="component" value="Chromosome F"/>
</dbReference>
<feature type="transmembrane region" description="Helical" evidence="4">
    <location>
        <begin position="53"/>
        <end position="78"/>
    </location>
</feature>
<keyword evidence="4" id="KW-0472">Membrane</keyword>
<protein>
    <recommendedName>
        <fullName evidence="2">Altered inheritance of mitochondria protein 6</fullName>
    </recommendedName>
</protein>
<dbReference type="InterPro" id="IPR017946">
    <property type="entry name" value="PLC-like_Pdiesterase_TIM-brl"/>
</dbReference>
<evidence type="ECO:0000313" key="6">
    <source>
        <dbReference type="Proteomes" id="UP000191024"/>
    </source>
</evidence>
<accession>A0A1G4K491</accession>
<proteinExistence type="inferred from homology"/>
<keyword evidence="6" id="KW-1185">Reference proteome</keyword>
<evidence type="ECO:0000256" key="3">
    <source>
        <dbReference type="ARBA" id="ARBA00022729"/>
    </source>
</evidence>
<dbReference type="PANTHER" id="PTHR31571">
    <property type="entry name" value="ALTERED INHERITANCE OF MITOCHONDRIA PROTEIN 6"/>
    <property type="match status" value="1"/>
</dbReference>